<dbReference type="STRING" id="996166.SAMN05192554_1024"/>
<keyword evidence="3" id="KW-1185">Reference proteome</keyword>
<dbReference type="EMBL" id="FNIA01000002">
    <property type="protein sequence ID" value="SDM39801.1"/>
    <property type="molecule type" value="Genomic_DNA"/>
</dbReference>
<dbReference type="Proteomes" id="UP000199370">
    <property type="component" value="Unassembled WGS sequence"/>
</dbReference>
<keyword evidence="2" id="KW-0808">Transferase</keyword>
<dbReference type="NCBIfam" id="TIGR00125">
    <property type="entry name" value="cyt_tran_rel"/>
    <property type="match status" value="1"/>
</dbReference>
<dbReference type="OrthoDB" id="53228at2157"/>
<dbReference type="InterPro" id="IPR004821">
    <property type="entry name" value="Cyt_trans-like"/>
</dbReference>
<dbReference type="InterPro" id="IPR014729">
    <property type="entry name" value="Rossmann-like_a/b/a_fold"/>
</dbReference>
<evidence type="ECO:0000313" key="2">
    <source>
        <dbReference type="EMBL" id="SDM39801.1"/>
    </source>
</evidence>
<dbReference type="GO" id="GO:0016779">
    <property type="term" value="F:nucleotidyltransferase activity"/>
    <property type="evidence" value="ECO:0007669"/>
    <property type="project" value="UniProtKB-KW"/>
</dbReference>
<dbReference type="Gene3D" id="3.40.50.620">
    <property type="entry name" value="HUPs"/>
    <property type="match status" value="1"/>
</dbReference>
<feature type="domain" description="Cytidyltransferase-like" evidence="1">
    <location>
        <begin position="5"/>
        <end position="141"/>
    </location>
</feature>
<reference evidence="2 3" key="1">
    <citation type="submission" date="2016-10" db="EMBL/GenBank/DDBJ databases">
        <authorList>
            <person name="de Groot N.N."/>
        </authorList>
    </citation>
    <scope>NUCLEOTIDE SEQUENCE [LARGE SCALE GENOMIC DNA]</scope>
    <source>
        <strain evidence="3">EB21,IBRC-M 10013,KCTC 4048</strain>
    </source>
</reference>
<evidence type="ECO:0000259" key="1">
    <source>
        <dbReference type="Pfam" id="PF01467"/>
    </source>
</evidence>
<sequence>MRVAVAGTFGPLHDGHRSLLETALEVGADGVVVGLTSDRFATSSREREVPAFTDRAEALRRELDALDRWGRTVELREIASEHDFAASEASLEAVVVSRETADEVPDLNDERRENGLEPLVAVVVPLVLAEDGERISSTRVVAGEVDEHGRHGVD</sequence>
<dbReference type="AlphaFoldDB" id="A0A1G9SWJ0"/>
<gene>
    <name evidence="2" type="ORF">SAMN05192554_1024</name>
</gene>
<organism evidence="2 3">
    <name type="scientific">Haloarchaeobius iranensis</name>
    <dbReference type="NCBI Taxonomy" id="996166"/>
    <lineage>
        <taxon>Archaea</taxon>
        <taxon>Methanobacteriati</taxon>
        <taxon>Methanobacteriota</taxon>
        <taxon>Stenosarchaea group</taxon>
        <taxon>Halobacteria</taxon>
        <taxon>Halobacteriales</taxon>
        <taxon>Halorubellaceae</taxon>
        <taxon>Haloarchaeobius</taxon>
    </lineage>
</organism>
<proteinExistence type="predicted"/>
<name>A0A1G9SWJ0_9EURY</name>
<dbReference type="NCBIfam" id="NF001985">
    <property type="entry name" value="PRK00777.1"/>
    <property type="match status" value="1"/>
</dbReference>
<dbReference type="RefSeq" id="WP_089731251.1">
    <property type="nucleotide sequence ID" value="NZ_FNIA01000002.1"/>
</dbReference>
<protein>
    <submittedName>
        <fullName evidence="2">Pantetheine-phosphate adenylyltransferase</fullName>
    </submittedName>
</protein>
<keyword evidence="2" id="KW-0548">Nucleotidyltransferase</keyword>
<evidence type="ECO:0000313" key="3">
    <source>
        <dbReference type="Proteomes" id="UP000199370"/>
    </source>
</evidence>
<accession>A0A1G9SWJ0</accession>
<dbReference type="SUPFAM" id="SSF52374">
    <property type="entry name" value="Nucleotidylyl transferase"/>
    <property type="match status" value="1"/>
</dbReference>
<dbReference type="Pfam" id="PF01467">
    <property type="entry name" value="CTP_transf_like"/>
    <property type="match status" value="1"/>
</dbReference>